<feature type="compositionally biased region" description="Polar residues" evidence="1">
    <location>
        <begin position="214"/>
        <end position="227"/>
    </location>
</feature>
<keyword evidence="3" id="KW-1185">Reference proteome</keyword>
<evidence type="ECO:0000313" key="3">
    <source>
        <dbReference type="Proteomes" id="UP000780801"/>
    </source>
</evidence>
<feature type="region of interest" description="Disordered" evidence="1">
    <location>
        <begin position="94"/>
        <end position="115"/>
    </location>
</feature>
<proteinExistence type="predicted"/>
<comment type="caution">
    <text evidence="2">The sequence shown here is derived from an EMBL/GenBank/DDBJ whole genome shotgun (WGS) entry which is preliminary data.</text>
</comment>
<dbReference type="OrthoDB" id="2449818at2759"/>
<feature type="region of interest" description="Disordered" evidence="1">
    <location>
        <begin position="212"/>
        <end position="240"/>
    </location>
</feature>
<evidence type="ECO:0000313" key="2">
    <source>
        <dbReference type="EMBL" id="KAF9586037.1"/>
    </source>
</evidence>
<sequence length="275" mass="30282">MDRREIKLPSKRHNETIDSWKKMLLECDQKDHSILESLLLPGDVNKCLQLLDHPARPNLEDLVPVLCQDVSSGPSTSSPVTVLSSGDVRSILQKRRREKSHARHQVKHPHLGRSESVESKVILGEDFEVGKDSLLDGNTTGGDSRLEGQVLDLPMMGPTDLLLPVNRITGDSASIGKESCSQEQEQLEELNQVVSLLCPKLEIIQPAGCRPSDIASQMDSDKISTPNADGADSGEQDRAFSQTGLSQQQIYLWDDLRLIIELASMSSSDKVAQEV</sequence>
<dbReference type="EMBL" id="JAABOA010000081">
    <property type="protein sequence ID" value="KAF9586037.1"/>
    <property type="molecule type" value="Genomic_DNA"/>
</dbReference>
<gene>
    <name evidence="2" type="ORF">BGW38_010239</name>
</gene>
<name>A0A9P6G2S6_9FUNG</name>
<reference evidence="2" key="1">
    <citation type="journal article" date="2020" name="Fungal Divers.">
        <title>Resolving the Mortierellaceae phylogeny through synthesis of multi-gene phylogenetics and phylogenomics.</title>
        <authorList>
            <person name="Vandepol N."/>
            <person name="Liber J."/>
            <person name="Desiro A."/>
            <person name="Na H."/>
            <person name="Kennedy M."/>
            <person name="Barry K."/>
            <person name="Grigoriev I.V."/>
            <person name="Miller A.N."/>
            <person name="O'Donnell K."/>
            <person name="Stajich J.E."/>
            <person name="Bonito G."/>
        </authorList>
    </citation>
    <scope>NUCLEOTIDE SEQUENCE</scope>
    <source>
        <strain evidence="2">KOD1015</strain>
    </source>
</reference>
<feature type="compositionally biased region" description="Basic residues" evidence="1">
    <location>
        <begin position="94"/>
        <end position="111"/>
    </location>
</feature>
<dbReference type="Proteomes" id="UP000780801">
    <property type="component" value="Unassembled WGS sequence"/>
</dbReference>
<accession>A0A9P6G2S6</accession>
<evidence type="ECO:0000256" key="1">
    <source>
        <dbReference type="SAM" id="MobiDB-lite"/>
    </source>
</evidence>
<protein>
    <submittedName>
        <fullName evidence="2">Uncharacterized protein</fullName>
    </submittedName>
</protein>
<organism evidence="2 3">
    <name type="scientific">Lunasporangiospora selenospora</name>
    <dbReference type="NCBI Taxonomy" id="979761"/>
    <lineage>
        <taxon>Eukaryota</taxon>
        <taxon>Fungi</taxon>
        <taxon>Fungi incertae sedis</taxon>
        <taxon>Mucoromycota</taxon>
        <taxon>Mortierellomycotina</taxon>
        <taxon>Mortierellomycetes</taxon>
        <taxon>Mortierellales</taxon>
        <taxon>Mortierellaceae</taxon>
        <taxon>Lunasporangiospora</taxon>
    </lineage>
</organism>
<dbReference type="AlphaFoldDB" id="A0A9P6G2S6"/>